<sequence>YTNDSGCPTPPSSPTTGDLDPGTGAYSPWRTGDLGPGALDYGHYAVKVLPETYPTCALDLVPAVASSDVFSAIPLPVWRDCFGEMLPRELQVLVMRAVVDVHDLDQRKLVEDGSWTIGKATSAKNQWVGRNRG</sequence>
<dbReference type="Proteomes" id="UP001295794">
    <property type="component" value="Unassembled WGS sequence"/>
</dbReference>
<gene>
    <name evidence="2" type="ORF">MYCIT1_LOCUS5163</name>
</gene>
<keyword evidence="3" id="KW-1185">Reference proteome</keyword>
<evidence type="ECO:0000313" key="3">
    <source>
        <dbReference type="Proteomes" id="UP001295794"/>
    </source>
</evidence>
<name>A0AAD2GX65_9AGAR</name>
<feature type="non-terminal residue" evidence="2">
    <location>
        <position position="1"/>
    </location>
</feature>
<comment type="caution">
    <text evidence="2">The sequence shown here is derived from an EMBL/GenBank/DDBJ whole genome shotgun (WGS) entry which is preliminary data.</text>
</comment>
<evidence type="ECO:0000313" key="2">
    <source>
        <dbReference type="EMBL" id="CAK5264735.1"/>
    </source>
</evidence>
<organism evidence="2 3">
    <name type="scientific">Mycena citricolor</name>
    <dbReference type="NCBI Taxonomy" id="2018698"/>
    <lineage>
        <taxon>Eukaryota</taxon>
        <taxon>Fungi</taxon>
        <taxon>Dikarya</taxon>
        <taxon>Basidiomycota</taxon>
        <taxon>Agaricomycotina</taxon>
        <taxon>Agaricomycetes</taxon>
        <taxon>Agaricomycetidae</taxon>
        <taxon>Agaricales</taxon>
        <taxon>Marasmiineae</taxon>
        <taxon>Mycenaceae</taxon>
        <taxon>Mycena</taxon>
    </lineage>
</organism>
<dbReference type="AlphaFoldDB" id="A0AAD2GX65"/>
<accession>A0AAD2GX65</accession>
<feature type="non-terminal residue" evidence="2">
    <location>
        <position position="133"/>
    </location>
</feature>
<dbReference type="EMBL" id="CAVNYO010000069">
    <property type="protein sequence ID" value="CAK5264735.1"/>
    <property type="molecule type" value="Genomic_DNA"/>
</dbReference>
<proteinExistence type="predicted"/>
<protein>
    <submittedName>
        <fullName evidence="2">Uncharacterized protein</fullName>
    </submittedName>
</protein>
<feature type="region of interest" description="Disordered" evidence="1">
    <location>
        <begin position="1"/>
        <end position="26"/>
    </location>
</feature>
<evidence type="ECO:0000256" key="1">
    <source>
        <dbReference type="SAM" id="MobiDB-lite"/>
    </source>
</evidence>
<reference evidence="2" key="1">
    <citation type="submission" date="2023-11" db="EMBL/GenBank/DDBJ databases">
        <authorList>
            <person name="De Vega J J."/>
            <person name="De Vega J J."/>
        </authorList>
    </citation>
    <scope>NUCLEOTIDE SEQUENCE</scope>
</reference>